<keyword evidence="2" id="KW-1185">Reference proteome</keyword>
<organism evidence="1 2">
    <name type="scientific">Ataeniobius toweri</name>
    <dbReference type="NCBI Taxonomy" id="208326"/>
    <lineage>
        <taxon>Eukaryota</taxon>
        <taxon>Metazoa</taxon>
        <taxon>Chordata</taxon>
        <taxon>Craniata</taxon>
        <taxon>Vertebrata</taxon>
        <taxon>Euteleostomi</taxon>
        <taxon>Actinopterygii</taxon>
        <taxon>Neopterygii</taxon>
        <taxon>Teleostei</taxon>
        <taxon>Neoteleostei</taxon>
        <taxon>Acanthomorphata</taxon>
        <taxon>Ovalentaria</taxon>
        <taxon>Atherinomorphae</taxon>
        <taxon>Cyprinodontiformes</taxon>
        <taxon>Goodeidae</taxon>
        <taxon>Ataeniobius</taxon>
    </lineage>
</organism>
<name>A0ABU7AGI4_9TELE</name>
<evidence type="ECO:0000313" key="2">
    <source>
        <dbReference type="Proteomes" id="UP001345963"/>
    </source>
</evidence>
<dbReference type="Proteomes" id="UP001345963">
    <property type="component" value="Unassembled WGS sequence"/>
</dbReference>
<reference evidence="1 2" key="1">
    <citation type="submission" date="2021-07" db="EMBL/GenBank/DDBJ databases">
        <authorList>
            <person name="Palmer J.M."/>
        </authorList>
    </citation>
    <scope>NUCLEOTIDE SEQUENCE [LARGE SCALE GENOMIC DNA]</scope>
    <source>
        <strain evidence="1 2">AT_MEX2019</strain>
        <tissue evidence="1">Muscle</tissue>
    </source>
</reference>
<comment type="caution">
    <text evidence="1">The sequence shown here is derived from an EMBL/GenBank/DDBJ whole genome shotgun (WGS) entry which is preliminary data.</text>
</comment>
<sequence length="112" mass="13167">MELCTLAILFKLLHNPTQHELKVTNCWLDNVLNDFLLENLWFHRLQQVVGAEEAKQPQTITLSSPPLIVGMMFFFCNVEFCRSKKHKQDILTFVFCFVSRDAYLPFLFLIVE</sequence>
<gene>
    <name evidence="1" type="ORF">ATANTOWER_019460</name>
</gene>
<accession>A0ABU7AGI4</accession>
<evidence type="ECO:0000313" key="1">
    <source>
        <dbReference type="EMBL" id="MED6237132.1"/>
    </source>
</evidence>
<dbReference type="EMBL" id="JAHUTI010013913">
    <property type="protein sequence ID" value="MED6237132.1"/>
    <property type="molecule type" value="Genomic_DNA"/>
</dbReference>
<protein>
    <submittedName>
        <fullName evidence="1">Uncharacterized protein</fullName>
    </submittedName>
</protein>
<proteinExistence type="predicted"/>